<dbReference type="OrthoDB" id="5954824at2759"/>
<keyword evidence="4" id="KW-0010">Activator</keyword>
<dbReference type="InterPro" id="IPR036388">
    <property type="entry name" value="WH-like_DNA-bd_sf"/>
</dbReference>
<feature type="region of interest" description="Disordered" evidence="8">
    <location>
        <begin position="297"/>
        <end position="365"/>
    </location>
</feature>
<keyword evidence="3 7" id="KW-0238">DNA-binding</keyword>
<feature type="compositionally biased region" description="Low complexity" evidence="8">
    <location>
        <begin position="342"/>
        <end position="356"/>
    </location>
</feature>
<dbReference type="GO" id="GO:0046332">
    <property type="term" value="F:SMAD binding"/>
    <property type="evidence" value="ECO:0007669"/>
    <property type="project" value="UniProtKB-ARBA"/>
</dbReference>
<feature type="region of interest" description="Disordered" evidence="8">
    <location>
        <begin position="240"/>
        <end position="269"/>
    </location>
</feature>
<dbReference type="InterPro" id="IPR036390">
    <property type="entry name" value="WH_DNA-bd_sf"/>
</dbReference>
<evidence type="ECO:0000256" key="5">
    <source>
        <dbReference type="ARBA" id="ARBA00023163"/>
    </source>
</evidence>
<comment type="caution">
    <text evidence="10">The sequence shown here is derived from an EMBL/GenBank/DDBJ whole genome shotgun (WGS) entry which is preliminary data.</text>
</comment>
<dbReference type="PRINTS" id="PR00053">
    <property type="entry name" value="FORKHEAD"/>
</dbReference>
<dbReference type="InterPro" id="IPR030456">
    <property type="entry name" value="TF_fork_head_CS_2"/>
</dbReference>
<feature type="compositionally biased region" description="Polar residues" evidence="8">
    <location>
        <begin position="191"/>
        <end position="206"/>
    </location>
</feature>
<dbReference type="PROSITE" id="PS50039">
    <property type="entry name" value="FORK_HEAD_3"/>
    <property type="match status" value="1"/>
</dbReference>
<dbReference type="InterPro" id="IPR001766">
    <property type="entry name" value="Fork_head_dom"/>
</dbReference>
<evidence type="ECO:0000256" key="2">
    <source>
        <dbReference type="ARBA" id="ARBA00023015"/>
    </source>
</evidence>
<keyword evidence="2" id="KW-0805">Transcription regulation</keyword>
<keyword evidence="10" id="KW-0675">Receptor</keyword>
<evidence type="ECO:0000256" key="4">
    <source>
        <dbReference type="ARBA" id="ARBA00023159"/>
    </source>
</evidence>
<dbReference type="SMART" id="SM00339">
    <property type="entry name" value="FH"/>
    <property type="match status" value="1"/>
</dbReference>
<dbReference type="GO" id="GO:0001228">
    <property type="term" value="F:DNA-binding transcription activator activity, RNA polymerase II-specific"/>
    <property type="evidence" value="ECO:0007669"/>
    <property type="project" value="TreeGrafter"/>
</dbReference>
<evidence type="ECO:0000259" key="9">
    <source>
        <dbReference type="PROSITE" id="PS50039"/>
    </source>
</evidence>
<evidence type="ECO:0000313" key="10">
    <source>
        <dbReference type="EMBL" id="TFJ97937.1"/>
    </source>
</evidence>
<protein>
    <submittedName>
        <fullName evidence="10">B-cell receptor CD22-like</fullName>
    </submittedName>
</protein>
<keyword evidence="11" id="KW-1185">Reference proteome</keyword>
<dbReference type="GO" id="GO:0032444">
    <property type="term" value="C:activin responsive factor complex"/>
    <property type="evidence" value="ECO:0007669"/>
    <property type="project" value="TreeGrafter"/>
</dbReference>
<reference evidence="10 11" key="2">
    <citation type="submission" date="2019-04" db="EMBL/GenBank/DDBJ databases">
        <title>The genome sequence of big-headed turtle.</title>
        <authorList>
            <person name="Gong S."/>
        </authorList>
    </citation>
    <scope>NUCLEOTIDE SEQUENCE [LARGE SCALE GENOMIC DNA]</scope>
    <source>
        <strain evidence="10">DO16091913</strain>
        <tissue evidence="10">Muscle</tissue>
    </source>
</reference>
<gene>
    <name evidence="10" type="ORF">DR999_PMT20172</name>
</gene>
<dbReference type="Gene3D" id="1.10.10.10">
    <property type="entry name" value="Winged helix-like DNA-binding domain superfamily/Winged helix DNA-binding domain"/>
    <property type="match status" value="1"/>
</dbReference>
<dbReference type="SUPFAM" id="SSF46785">
    <property type="entry name" value="Winged helix' DNA-binding domain"/>
    <property type="match status" value="1"/>
</dbReference>
<name>A0A4D9DNK9_9SAUR</name>
<dbReference type="PROSITE" id="PS00658">
    <property type="entry name" value="FORK_HEAD_2"/>
    <property type="match status" value="1"/>
</dbReference>
<feature type="compositionally biased region" description="Low complexity" evidence="8">
    <location>
        <begin position="301"/>
        <end position="316"/>
    </location>
</feature>
<sequence length="495" mass="52401">MSHPTGEAAPGQSGAEAGGCPSPPGDAPQGCAQERGGPGAGDGAGPGEEPQDSGRKGKKKKKKKYNRHPKPPYTYLAMIALVIQASPGRKLKLSQIIQEIGALFPFFTEGYQGWKDSIRHNLSSNRCFSKLLKDPAKPKAKGNFWTVDVSRIPPDALKLQNTAISRQEAASFASDLAPFILHGWPYGCQGPQRQPQGTRASSTHASSDNEESGYQLGEAARPSSSFTIDSLLSDFQEVGLSGKPREAGGHPQPIQPPPSQPAGDSLPISMDLWGPVPIFRVSSGPPSLPWRPPCTLAAPRSFSSSSSSISTLSSLSSDERDPGSRRSKQARGPHAPAKRPRLLAARESSGSSSDSDGSGGCTPAPSPTLVPGPCWEQLPTSYTKCVAPNVVAPPSGPPFFAFPTVPGLPYYSYRPPGYVSPVYWDLRPGPSVAPRQQGPQLPGLSVDLDHTVQGMPPNKSVYDVWVSHPGDIVHPALYSQGPVPGSMALTRYDSL</sequence>
<evidence type="ECO:0000256" key="8">
    <source>
        <dbReference type="SAM" id="MobiDB-lite"/>
    </source>
</evidence>
<reference evidence="10 11" key="1">
    <citation type="submission" date="2019-04" db="EMBL/GenBank/DDBJ databases">
        <title>Draft genome of the big-headed turtle Platysternon megacephalum.</title>
        <authorList>
            <person name="Gong S."/>
        </authorList>
    </citation>
    <scope>NUCLEOTIDE SEQUENCE [LARGE SCALE GENOMIC DNA]</scope>
    <source>
        <strain evidence="10">DO16091913</strain>
        <tissue evidence="10">Muscle</tissue>
    </source>
</reference>
<proteinExistence type="predicted"/>
<keyword evidence="6 7" id="KW-0539">Nucleus</keyword>
<feature type="domain" description="Fork-head" evidence="9">
    <location>
        <begin position="70"/>
        <end position="148"/>
    </location>
</feature>
<dbReference type="InterPro" id="IPR052327">
    <property type="entry name" value="Activin_resp_transcr_regulator"/>
</dbReference>
<accession>A0A4D9DNK9</accession>
<feature type="compositionally biased region" description="Gly residues" evidence="8">
    <location>
        <begin position="36"/>
        <end position="46"/>
    </location>
</feature>
<evidence type="ECO:0000313" key="11">
    <source>
        <dbReference type="Proteomes" id="UP000297703"/>
    </source>
</evidence>
<feature type="region of interest" description="Disordered" evidence="8">
    <location>
        <begin position="187"/>
        <end position="220"/>
    </location>
</feature>
<evidence type="ECO:0000256" key="7">
    <source>
        <dbReference type="PROSITE-ProRule" id="PRU00089"/>
    </source>
</evidence>
<dbReference type="CDD" id="cd20022">
    <property type="entry name" value="FH_FOXH"/>
    <property type="match status" value="1"/>
</dbReference>
<dbReference type="STRING" id="55544.A0A4D9DNK9"/>
<dbReference type="PANTHER" id="PTHR47316:SF1">
    <property type="entry name" value="FORKHEAD BOX PROTEIN H1"/>
    <property type="match status" value="1"/>
</dbReference>
<evidence type="ECO:0000256" key="1">
    <source>
        <dbReference type="ARBA" id="ARBA00004123"/>
    </source>
</evidence>
<keyword evidence="5" id="KW-0804">Transcription</keyword>
<dbReference type="AlphaFoldDB" id="A0A4D9DNK9"/>
<evidence type="ECO:0000256" key="3">
    <source>
        <dbReference type="ARBA" id="ARBA00023125"/>
    </source>
</evidence>
<organism evidence="10 11">
    <name type="scientific">Platysternon megacephalum</name>
    <name type="common">big-headed turtle</name>
    <dbReference type="NCBI Taxonomy" id="55544"/>
    <lineage>
        <taxon>Eukaryota</taxon>
        <taxon>Metazoa</taxon>
        <taxon>Chordata</taxon>
        <taxon>Craniata</taxon>
        <taxon>Vertebrata</taxon>
        <taxon>Euteleostomi</taxon>
        <taxon>Archelosauria</taxon>
        <taxon>Testudinata</taxon>
        <taxon>Testudines</taxon>
        <taxon>Cryptodira</taxon>
        <taxon>Durocryptodira</taxon>
        <taxon>Testudinoidea</taxon>
        <taxon>Platysternidae</taxon>
        <taxon>Platysternon</taxon>
    </lineage>
</organism>
<dbReference type="PANTHER" id="PTHR47316">
    <property type="entry name" value="FORKHEAD BOX PROTEIN H1"/>
    <property type="match status" value="1"/>
</dbReference>
<feature type="DNA-binding region" description="Fork-head" evidence="7">
    <location>
        <begin position="70"/>
        <end position="148"/>
    </location>
</feature>
<dbReference type="Proteomes" id="UP000297703">
    <property type="component" value="Unassembled WGS sequence"/>
</dbReference>
<evidence type="ECO:0000256" key="6">
    <source>
        <dbReference type="ARBA" id="ARBA00023242"/>
    </source>
</evidence>
<dbReference type="EMBL" id="QXTE01000445">
    <property type="protein sequence ID" value="TFJ97937.1"/>
    <property type="molecule type" value="Genomic_DNA"/>
</dbReference>
<dbReference type="FunFam" id="1.10.10.10:FF:000278">
    <property type="entry name" value="Forkhead box protein H1"/>
    <property type="match status" value="1"/>
</dbReference>
<feature type="compositionally biased region" description="Basic residues" evidence="8">
    <location>
        <begin position="56"/>
        <end position="69"/>
    </location>
</feature>
<dbReference type="Pfam" id="PF00250">
    <property type="entry name" value="Forkhead"/>
    <property type="match status" value="1"/>
</dbReference>
<dbReference type="GO" id="GO:0007179">
    <property type="term" value="P:transforming growth factor beta receptor signaling pathway"/>
    <property type="evidence" value="ECO:0007669"/>
    <property type="project" value="TreeGrafter"/>
</dbReference>
<feature type="region of interest" description="Disordered" evidence="8">
    <location>
        <begin position="1"/>
        <end position="69"/>
    </location>
</feature>
<dbReference type="InterPro" id="IPR047511">
    <property type="entry name" value="FH_FOXH1"/>
</dbReference>
<comment type="subcellular location">
    <subcellularLocation>
        <location evidence="1 7">Nucleus</location>
    </subcellularLocation>
</comment>
<dbReference type="GO" id="GO:0000976">
    <property type="term" value="F:transcription cis-regulatory region binding"/>
    <property type="evidence" value="ECO:0007669"/>
    <property type="project" value="TreeGrafter"/>
</dbReference>
<feature type="compositionally biased region" description="Basic residues" evidence="8">
    <location>
        <begin position="325"/>
        <end position="341"/>
    </location>
</feature>